<protein>
    <submittedName>
        <fullName evidence="2">Uncharacterized protein</fullName>
    </submittedName>
</protein>
<dbReference type="EMBL" id="JBFAUK010000003">
    <property type="protein sequence ID" value="MEV5506079.1"/>
    <property type="molecule type" value="Genomic_DNA"/>
</dbReference>
<gene>
    <name evidence="2" type="ORF">AB0L16_06305</name>
</gene>
<keyword evidence="3" id="KW-1185">Reference proteome</keyword>
<evidence type="ECO:0000256" key="1">
    <source>
        <dbReference type="SAM" id="SignalP"/>
    </source>
</evidence>
<proteinExistence type="predicted"/>
<organism evidence="2 3">
    <name type="scientific">Streptomyces orinoci</name>
    <name type="common">Streptoverticillium orinoci</name>
    <dbReference type="NCBI Taxonomy" id="67339"/>
    <lineage>
        <taxon>Bacteria</taxon>
        <taxon>Bacillati</taxon>
        <taxon>Actinomycetota</taxon>
        <taxon>Actinomycetes</taxon>
        <taxon>Kitasatosporales</taxon>
        <taxon>Streptomycetaceae</taxon>
        <taxon>Streptomyces</taxon>
    </lineage>
</organism>
<name>A0ABV3JT66_STRON</name>
<evidence type="ECO:0000313" key="2">
    <source>
        <dbReference type="EMBL" id="MEV5506079.1"/>
    </source>
</evidence>
<keyword evidence="1" id="KW-0732">Signal</keyword>
<reference evidence="2 3" key="1">
    <citation type="submission" date="2024-06" db="EMBL/GenBank/DDBJ databases">
        <title>The Natural Products Discovery Center: Release of the First 8490 Sequenced Strains for Exploring Actinobacteria Biosynthetic Diversity.</title>
        <authorList>
            <person name="Kalkreuter E."/>
            <person name="Kautsar S.A."/>
            <person name="Yang D."/>
            <person name="Bader C.D."/>
            <person name="Teijaro C.N."/>
            <person name="Fluegel L."/>
            <person name="Davis C.M."/>
            <person name="Simpson J.R."/>
            <person name="Lauterbach L."/>
            <person name="Steele A.D."/>
            <person name="Gui C."/>
            <person name="Meng S."/>
            <person name="Li G."/>
            <person name="Viehrig K."/>
            <person name="Ye F."/>
            <person name="Su P."/>
            <person name="Kiefer A.F."/>
            <person name="Nichols A."/>
            <person name="Cepeda A.J."/>
            <person name="Yan W."/>
            <person name="Fan B."/>
            <person name="Jiang Y."/>
            <person name="Adhikari A."/>
            <person name="Zheng C.-J."/>
            <person name="Schuster L."/>
            <person name="Cowan T.M."/>
            <person name="Smanski M.J."/>
            <person name="Chevrette M.G."/>
            <person name="De Carvalho L.P.S."/>
            <person name="Shen B."/>
        </authorList>
    </citation>
    <scope>NUCLEOTIDE SEQUENCE [LARGE SCALE GENOMIC DNA]</scope>
    <source>
        <strain evidence="2 3">NPDC052347</strain>
    </source>
</reference>
<dbReference type="RefSeq" id="WP_153068763.1">
    <property type="nucleotide sequence ID" value="NZ_JBFAUK010000003.1"/>
</dbReference>
<feature type="chain" id="PRO_5045532670" evidence="1">
    <location>
        <begin position="28"/>
        <end position="204"/>
    </location>
</feature>
<evidence type="ECO:0000313" key="3">
    <source>
        <dbReference type="Proteomes" id="UP001552594"/>
    </source>
</evidence>
<sequence length="204" mass="21742">MPGRLRCALCALVLLTGLVLTPVPGAAAPPPGQPVSVLLARLRSLYRRSEAANTAWRAAEAELRTRRAAAARLDESLAGARVKLASGRDAVGAVAREQYRTGAGALSRTLAFLLGGDLPGYGRWQAYRAAADRRLAAVAGLVDGERRAAEEARRARAALDSQLSLTTERKRQRDAARGRLAEVERRLAGVSGAELAGLRRLERS</sequence>
<dbReference type="Proteomes" id="UP001552594">
    <property type="component" value="Unassembled WGS sequence"/>
</dbReference>
<accession>A0ABV3JT66</accession>
<comment type="caution">
    <text evidence="2">The sequence shown here is derived from an EMBL/GenBank/DDBJ whole genome shotgun (WGS) entry which is preliminary data.</text>
</comment>
<feature type="signal peptide" evidence="1">
    <location>
        <begin position="1"/>
        <end position="27"/>
    </location>
</feature>